<dbReference type="AlphaFoldDB" id="A0A8J8NH70"/>
<keyword evidence="2" id="KW-1185">Reference proteome</keyword>
<evidence type="ECO:0000313" key="2">
    <source>
        <dbReference type="Proteomes" id="UP000785679"/>
    </source>
</evidence>
<sequence>MASATIQSLMESGIKNRMLQGNLGLIQAYMDIGNSQWDKAGDALKIAAKVFEEAKCEEGLVICSTYLSHPQLATGDYLIMGKAPKAFLKDTALAKLSALNPALTQIALQILNKGTFDIQSSCAPLIQDILRTTKQIPVEKVLSKREQSPPKLSLLNSKVFSLLS</sequence>
<organism evidence="1 2">
    <name type="scientific">Halteria grandinella</name>
    <dbReference type="NCBI Taxonomy" id="5974"/>
    <lineage>
        <taxon>Eukaryota</taxon>
        <taxon>Sar</taxon>
        <taxon>Alveolata</taxon>
        <taxon>Ciliophora</taxon>
        <taxon>Intramacronucleata</taxon>
        <taxon>Spirotrichea</taxon>
        <taxon>Stichotrichia</taxon>
        <taxon>Sporadotrichida</taxon>
        <taxon>Halteriidae</taxon>
        <taxon>Halteria</taxon>
    </lineage>
</organism>
<gene>
    <name evidence="1" type="ORF">FGO68_gene7988</name>
</gene>
<evidence type="ECO:0000313" key="1">
    <source>
        <dbReference type="EMBL" id="TNV74245.1"/>
    </source>
</evidence>
<proteinExistence type="predicted"/>
<comment type="caution">
    <text evidence="1">The sequence shown here is derived from an EMBL/GenBank/DDBJ whole genome shotgun (WGS) entry which is preliminary data.</text>
</comment>
<reference evidence="1" key="1">
    <citation type="submission" date="2019-06" db="EMBL/GenBank/DDBJ databases">
        <authorList>
            <person name="Zheng W."/>
        </authorList>
    </citation>
    <scope>NUCLEOTIDE SEQUENCE</scope>
    <source>
        <strain evidence="1">QDHG01</strain>
    </source>
</reference>
<protein>
    <submittedName>
        <fullName evidence="1">Uncharacterized protein</fullName>
    </submittedName>
</protein>
<dbReference type="EMBL" id="RRYP01017245">
    <property type="protein sequence ID" value="TNV74245.1"/>
    <property type="molecule type" value="Genomic_DNA"/>
</dbReference>
<dbReference type="Proteomes" id="UP000785679">
    <property type="component" value="Unassembled WGS sequence"/>
</dbReference>
<accession>A0A8J8NH70</accession>
<name>A0A8J8NH70_HALGN</name>